<accession>A0AAD8M2D9</accession>
<dbReference type="PROSITE" id="PS50157">
    <property type="entry name" value="ZINC_FINGER_C2H2_2"/>
    <property type="match status" value="1"/>
</dbReference>
<dbReference type="InterPro" id="IPR013087">
    <property type="entry name" value="Znf_C2H2_type"/>
</dbReference>
<dbReference type="PANTHER" id="PTHR47287:SF15">
    <property type="entry name" value="ZINC FINGER PROTEIN 3-LIKE"/>
    <property type="match status" value="1"/>
</dbReference>
<evidence type="ECO:0000256" key="7">
    <source>
        <dbReference type="SAM" id="Phobius"/>
    </source>
</evidence>
<evidence type="ECO:0000313" key="9">
    <source>
        <dbReference type="EMBL" id="KAK1358156.1"/>
    </source>
</evidence>
<dbReference type="Gene3D" id="3.30.160.60">
    <property type="entry name" value="Classic Zinc Finger"/>
    <property type="match status" value="1"/>
</dbReference>
<dbReference type="SUPFAM" id="SSF57667">
    <property type="entry name" value="beta-beta-alpha zinc fingers"/>
    <property type="match status" value="1"/>
</dbReference>
<dbReference type="PROSITE" id="PS00028">
    <property type="entry name" value="ZINC_FINGER_C2H2_1"/>
    <property type="match status" value="1"/>
</dbReference>
<feature type="transmembrane region" description="Helical" evidence="7">
    <location>
        <begin position="54"/>
        <end position="72"/>
    </location>
</feature>
<evidence type="ECO:0000256" key="6">
    <source>
        <dbReference type="PROSITE-ProRule" id="PRU00042"/>
    </source>
</evidence>
<reference evidence="9" key="2">
    <citation type="submission" date="2023-05" db="EMBL/GenBank/DDBJ databases">
        <authorList>
            <person name="Schelkunov M.I."/>
        </authorList>
    </citation>
    <scope>NUCLEOTIDE SEQUENCE</scope>
    <source>
        <strain evidence="9">Hsosn_3</strain>
        <tissue evidence="9">Leaf</tissue>
    </source>
</reference>
<dbReference type="FunFam" id="3.30.160.60:FF:001366">
    <property type="entry name" value="Zinc finger protein 2"/>
    <property type="match status" value="1"/>
</dbReference>
<dbReference type="GO" id="GO:0005634">
    <property type="term" value="C:nucleus"/>
    <property type="evidence" value="ECO:0007669"/>
    <property type="project" value="UniProtKB-SubCell"/>
</dbReference>
<evidence type="ECO:0000256" key="2">
    <source>
        <dbReference type="ARBA" id="ARBA00022723"/>
    </source>
</evidence>
<dbReference type="EMBL" id="JAUIZM010000011">
    <property type="protein sequence ID" value="KAK1358156.1"/>
    <property type="molecule type" value="Genomic_DNA"/>
</dbReference>
<dbReference type="AlphaFoldDB" id="A0AAD8M2D9"/>
<dbReference type="InterPro" id="IPR044246">
    <property type="entry name" value="ZFP3-like"/>
</dbReference>
<evidence type="ECO:0000256" key="4">
    <source>
        <dbReference type="ARBA" id="ARBA00022833"/>
    </source>
</evidence>
<organism evidence="9 10">
    <name type="scientific">Heracleum sosnowskyi</name>
    <dbReference type="NCBI Taxonomy" id="360622"/>
    <lineage>
        <taxon>Eukaryota</taxon>
        <taxon>Viridiplantae</taxon>
        <taxon>Streptophyta</taxon>
        <taxon>Embryophyta</taxon>
        <taxon>Tracheophyta</taxon>
        <taxon>Spermatophyta</taxon>
        <taxon>Magnoliopsida</taxon>
        <taxon>eudicotyledons</taxon>
        <taxon>Gunneridae</taxon>
        <taxon>Pentapetalae</taxon>
        <taxon>asterids</taxon>
        <taxon>campanulids</taxon>
        <taxon>Apiales</taxon>
        <taxon>Apiaceae</taxon>
        <taxon>Apioideae</taxon>
        <taxon>apioid superclade</taxon>
        <taxon>Tordylieae</taxon>
        <taxon>Tordyliinae</taxon>
        <taxon>Heracleum</taxon>
    </lineage>
</organism>
<keyword evidence="7" id="KW-1133">Transmembrane helix</keyword>
<keyword evidence="5" id="KW-0539">Nucleus</keyword>
<dbReference type="InterPro" id="IPR036236">
    <property type="entry name" value="Znf_C2H2_sf"/>
</dbReference>
<evidence type="ECO:0000259" key="8">
    <source>
        <dbReference type="PROSITE" id="PS50157"/>
    </source>
</evidence>
<proteinExistence type="predicted"/>
<comment type="subcellular location">
    <subcellularLocation>
        <location evidence="1">Nucleus</location>
    </subcellularLocation>
</comment>
<comment type="caution">
    <text evidence="9">The sequence shown here is derived from an EMBL/GenBank/DDBJ whole genome shotgun (WGS) entry which is preliminary data.</text>
</comment>
<dbReference type="Proteomes" id="UP001237642">
    <property type="component" value="Unassembled WGS sequence"/>
</dbReference>
<evidence type="ECO:0000313" key="10">
    <source>
        <dbReference type="Proteomes" id="UP001237642"/>
    </source>
</evidence>
<dbReference type="GO" id="GO:0008270">
    <property type="term" value="F:zinc ion binding"/>
    <property type="evidence" value="ECO:0007669"/>
    <property type="project" value="UniProtKB-KW"/>
</dbReference>
<keyword evidence="3 6" id="KW-0863">Zinc-finger</keyword>
<protein>
    <submittedName>
        <fullName evidence="9">Zinc finger protein 3</fullName>
    </submittedName>
</protein>
<feature type="domain" description="C2H2-type" evidence="8">
    <location>
        <begin position="157"/>
        <end position="184"/>
    </location>
</feature>
<dbReference type="PANTHER" id="PTHR47287">
    <property type="entry name" value="C2H2 AND C2HC ZINC FINGERS SUPERFAMILY PROTEIN"/>
    <property type="match status" value="1"/>
</dbReference>
<evidence type="ECO:0000256" key="1">
    <source>
        <dbReference type="ARBA" id="ARBA00004123"/>
    </source>
</evidence>
<evidence type="ECO:0000256" key="5">
    <source>
        <dbReference type="ARBA" id="ARBA00023242"/>
    </source>
</evidence>
<keyword evidence="4" id="KW-0862">Zinc</keyword>
<reference evidence="9" key="1">
    <citation type="submission" date="2023-02" db="EMBL/GenBank/DDBJ databases">
        <title>Genome of toxic invasive species Heracleum sosnowskyi carries increased number of genes despite the absence of recent whole-genome duplications.</title>
        <authorList>
            <person name="Schelkunov M."/>
            <person name="Shtratnikova V."/>
            <person name="Makarenko M."/>
            <person name="Klepikova A."/>
            <person name="Omelchenko D."/>
            <person name="Novikova G."/>
            <person name="Obukhova E."/>
            <person name="Bogdanov V."/>
            <person name="Penin A."/>
            <person name="Logacheva M."/>
        </authorList>
    </citation>
    <scope>NUCLEOTIDE SEQUENCE</scope>
    <source>
        <strain evidence="9">Hsosn_3</strain>
        <tissue evidence="9">Leaf</tissue>
    </source>
</reference>
<keyword evidence="7" id="KW-0472">Membrane</keyword>
<evidence type="ECO:0000256" key="3">
    <source>
        <dbReference type="ARBA" id="ARBA00022771"/>
    </source>
</evidence>
<keyword evidence="10" id="KW-1185">Reference proteome</keyword>
<keyword evidence="7" id="KW-0812">Transmembrane</keyword>
<name>A0AAD8M2D9_9APIA</name>
<sequence>MNILIGTEYRQKISEEIFGANVILIRQSQPKPTKENNHSESCLFLPTAYAGPNIHLQSIIFFFLFIIAGLILNTANPSLYGSILSHVKNSYSVNKIPTDAWLQHANGESKRRKVEDVDREESTIRYQSDQLSLINYLDENDHTYSPTNNNSSEPRVFSCNYCQRKFYSSQALGGHQNAHKRERTIAKRRQRIGFMDSSSSSFMDQNPSMASLPLHGSFNRSLGIKVHSMIHKPSQLTYNFSSNAFGNLVPAFGGKPFDQQPTIGRLSQPPENNYHVVAPPSSTSGAARFDSVWKFSPGGDGGRGYNRCDSGSLLKKTSHQDDFQKLDLSLKL</sequence>
<gene>
    <name evidence="9" type="ORF">POM88_051412</name>
</gene>
<keyword evidence="2" id="KW-0479">Metal-binding</keyword>
<dbReference type="GO" id="GO:0009788">
    <property type="term" value="P:negative regulation of abscisic acid-activated signaling pathway"/>
    <property type="evidence" value="ECO:0007669"/>
    <property type="project" value="InterPro"/>
</dbReference>